<gene>
    <name evidence="1" type="ORF">GCM10011514_17190</name>
</gene>
<accession>A0A916YNK0</accession>
<protein>
    <submittedName>
        <fullName evidence="1">Uncharacterized protein</fullName>
    </submittedName>
</protein>
<dbReference type="EMBL" id="BMKK01000003">
    <property type="protein sequence ID" value="GGD53618.1"/>
    <property type="molecule type" value="Genomic_DNA"/>
</dbReference>
<dbReference type="AlphaFoldDB" id="A0A916YNK0"/>
<sequence length="93" mass="10775">MLSFGAGIFIESAFVWVESLARIEVKFDVKITINKIVFMAKICIRLMIQICTFLMPQFNTNLFVFLRNYLAISHLKQNQPPLKMAGFIITMKK</sequence>
<organism evidence="1 2">
    <name type="scientific">Emticicia aquatilis</name>
    <dbReference type="NCBI Taxonomy" id="1537369"/>
    <lineage>
        <taxon>Bacteria</taxon>
        <taxon>Pseudomonadati</taxon>
        <taxon>Bacteroidota</taxon>
        <taxon>Cytophagia</taxon>
        <taxon>Cytophagales</taxon>
        <taxon>Leadbetterellaceae</taxon>
        <taxon>Emticicia</taxon>
    </lineage>
</organism>
<dbReference type="Proteomes" id="UP000609064">
    <property type="component" value="Unassembled WGS sequence"/>
</dbReference>
<proteinExistence type="predicted"/>
<reference evidence="1" key="1">
    <citation type="journal article" date="2014" name="Int. J. Syst. Evol. Microbiol.">
        <title>Complete genome sequence of Corynebacterium casei LMG S-19264T (=DSM 44701T), isolated from a smear-ripened cheese.</title>
        <authorList>
            <consortium name="US DOE Joint Genome Institute (JGI-PGF)"/>
            <person name="Walter F."/>
            <person name="Albersmeier A."/>
            <person name="Kalinowski J."/>
            <person name="Ruckert C."/>
        </authorList>
    </citation>
    <scope>NUCLEOTIDE SEQUENCE</scope>
    <source>
        <strain evidence="1">CGMCC 1.15958</strain>
    </source>
</reference>
<evidence type="ECO:0000313" key="2">
    <source>
        <dbReference type="Proteomes" id="UP000609064"/>
    </source>
</evidence>
<name>A0A916YNK0_9BACT</name>
<evidence type="ECO:0000313" key="1">
    <source>
        <dbReference type="EMBL" id="GGD53618.1"/>
    </source>
</evidence>
<keyword evidence="2" id="KW-1185">Reference proteome</keyword>
<reference evidence="1" key="2">
    <citation type="submission" date="2020-09" db="EMBL/GenBank/DDBJ databases">
        <authorList>
            <person name="Sun Q."/>
            <person name="Zhou Y."/>
        </authorList>
    </citation>
    <scope>NUCLEOTIDE SEQUENCE</scope>
    <source>
        <strain evidence="1">CGMCC 1.15958</strain>
    </source>
</reference>
<comment type="caution">
    <text evidence="1">The sequence shown here is derived from an EMBL/GenBank/DDBJ whole genome shotgun (WGS) entry which is preliminary data.</text>
</comment>